<evidence type="ECO:0000313" key="2">
    <source>
        <dbReference type="EMBL" id="GFH17550.1"/>
    </source>
</evidence>
<dbReference type="AlphaFoldDB" id="A0A699Z7Y8"/>
<dbReference type="EMBL" id="BLLF01001166">
    <property type="protein sequence ID" value="GFH17550.1"/>
    <property type="molecule type" value="Genomic_DNA"/>
</dbReference>
<accession>A0A699Z7Y8</accession>
<gene>
    <name evidence="2" type="ORF">HaLaN_14212</name>
</gene>
<feature type="region of interest" description="Disordered" evidence="1">
    <location>
        <begin position="17"/>
        <end position="82"/>
    </location>
</feature>
<feature type="compositionally biased region" description="Basic and acidic residues" evidence="1">
    <location>
        <begin position="34"/>
        <end position="55"/>
    </location>
</feature>
<evidence type="ECO:0000313" key="3">
    <source>
        <dbReference type="Proteomes" id="UP000485058"/>
    </source>
</evidence>
<sequence length="122" mass="13468">MQSASVQASVSKPFCAARAHRRASVNVSASLKPPEVKTDSKNLEACEPDHPDASMRVKQPGRFPQAARISCPSHRSGSGVPPWSNMCGAMRRLWRYHVQFGVSVSTLHNSLSFRGRWAPLRK</sequence>
<proteinExistence type="predicted"/>
<protein>
    <submittedName>
        <fullName evidence="2">Uncharacterized protein</fullName>
    </submittedName>
</protein>
<reference evidence="2 3" key="1">
    <citation type="submission" date="2020-02" db="EMBL/GenBank/DDBJ databases">
        <title>Draft genome sequence of Haematococcus lacustris strain NIES-144.</title>
        <authorList>
            <person name="Morimoto D."/>
            <person name="Nakagawa S."/>
            <person name="Yoshida T."/>
            <person name="Sawayama S."/>
        </authorList>
    </citation>
    <scope>NUCLEOTIDE SEQUENCE [LARGE SCALE GENOMIC DNA]</scope>
    <source>
        <strain evidence="2 3">NIES-144</strain>
    </source>
</reference>
<keyword evidence="3" id="KW-1185">Reference proteome</keyword>
<comment type="caution">
    <text evidence="2">The sequence shown here is derived from an EMBL/GenBank/DDBJ whole genome shotgun (WGS) entry which is preliminary data.</text>
</comment>
<name>A0A699Z7Y8_HAELA</name>
<dbReference type="Proteomes" id="UP000485058">
    <property type="component" value="Unassembled WGS sequence"/>
</dbReference>
<evidence type="ECO:0000256" key="1">
    <source>
        <dbReference type="SAM" id="MobiDB-lite"/>
    </source>
</evidence>
<organism evidence="2 3">
    <name type="scientific">Haematococcus lacustris</name>
    <name type="common">Green alga</name>
    <name type="synonym">Haematococcus pluvialis</name>
    <dbReference type="NCBI Taxonomy" id="44745"/>
    <lineage>
        <taxon>Eukaryota</taxon>
        <taxon>Viridiplantae</taxon>
        <taxon>Chlorophyta</taxon>
        <taxon>core chlorophytes</taxon>
        <taxon>Chlorophyceae</taxon>
        <taxon>CS clade</taxon>
        <taxon>Chlamydomonadales</taxon>
        <taxon>Haematococcaceae</taxon>
        <taxon>Haematococcus</taxon>
    </lineage>
</organism>